<reference evidence="4" key="1">
    <citation type="submission" date="2017-09" db="EMBL/GenBank/DDBJ databases">
        <authorList>
            <person name="Varghese N."/>
            <person name="Submissions S."/>
        </authorList>
    </citation>
    <scope>NUCLEOTIDE SEQUENCE [LARGE SCALE GENOMIC DNA]</scope>
    <source>
        <strain evidence="4">DSM 29961</strain>
    </source>
</reference>
<accession>A0A286FHW3</accession>
<gene>
    <name evidence="3" type="ORF">SAMN06269250_2261</name>
</gene>
<evidence type="ECO:0000313" key="3">
    <source>
        <dbReference type="EMBL" id="SOD82798.1"/>
    </source>
</evidence>
<name>A0A286FHW3_9BACT</name>
<dbReference type="Pfam" id="PF02517">
    <property type="entry name" value="Rce1-like"/>
    <property type="match status" value="1"/>
</dbReference>
<feature type="transmembrane region" description="Helical" evidence="1">
    <location>
        <begin position="109"/>
        <end position="129"/>
    </location>
</feature>
<dbReference type="PANTHER" id="PTHR43592:SF15">
    <property type="entry name" value="CAAX AMINO TERMINAL PROTEASE FAMILY PROTEIN"/>
    <property type="match status" value="1"/>
</dbReference>
<dbReference type="AlphaFoldDB" id="A0A286FHW3"/>
<dbReference type="GO" id="GO:0004175">
    <property type="term" value="F:endopeptidase activity"/>
    <property type="evidence" value="ECO:0007669"/>
    <property type="project" value="UniProtKB-ARBA"/>
</dbReference>
<feature type="transmembrane region" description="Helical" evidence="1">
    <location>
        <begin position="20"/>
        <end position="45"/>
    </location>
</feature>
<protein>
    <recommendedName>
        <fullName evidence="2">CAAX prenyl protease 2/Lysostaphin resistance protein A-like domain-containing protein</fullName>
    </recommendedName>
</protein>
<organism evidence="3 4">
    <name type="scientific">Spirosoma fluviale</name>
    <dbReference type="NCBI Taxonomy" id="1597977"/>
    <lineage>
        <taxon>Bacteria</taxon>
        <taxon>Pseudomonadati</taxon>
        <taxon>Bacteroidota</taxon>
        <taxon>Cytophagia</taxon>
        <taxon>Cytophagales</taxon>
        <taxon>Cytophagaceae</taxon>
        <taxon>Spirosoma</taxon>
    </lineage>
</organism>
<evidence type="ECO:0000256" key="1">
    <source>
        <dbReference type="SAM" id="Phobius"/>
    </source>
</evidence>
<dbReference type="InterPro" id="IPR003675">
    <property type="entry name" value="Rce1/LyrA-like_dom"/>
</dbReference>
<keyword evidence="1" id="KW-0472">Membrane</keyword>
<feature type="transmembrane region" description="Helical" evidence="1">
    <location>
        <begin position="287"/>
        <end position="306"/>
    </location>
</feature>
<dbReference type="GO" id="GO:0080120">
    <property type="term" value="P:CAAX-box protein maturation"/>
    <property type="evidence" value="ECO:0007669"/>
    <property type="project" value="UniProtKB-ARBA"/>
</dbReference>
<keyword evidence="1" id="KW-0812">Transmembrane</keyword>
<evidence type="ECO:0000259" key="2">
    <source>
        <dbReference type="Pfam" id="PF02517"/>
    </source>
</evidence>
<keyword evidence="1" id="KW-1133">Transmembrane helix</keyword>
<dbReference type="EMBL" id="OCNH01000001">
    <property type="protein sequence ID" value="SOD82798.1"/>
    <property type="molecule type" value="Genomic_DNA"/>
</dbReference>
<dbReference type="Proteomes" id="UP000219452">
    <property type="component" value="Unassembled WGS sequence"/>
</dbReference>
<feature type="transmembrane region" description="Helical" evidence="1">
    <location>
        <begin position="79"/>
        <end position="97"/>
    </location>
</feature>
<dbReference type="PANTHER" id="PTHR43592">
    <property type="entry name" value="CAAX AMINO TERMINAL PROTEASE"/>
    <property type="match status" value="1"/>
</dbReference>
<evidence type="ECO:0000313" key="4">
    <source>
        <dbReference type="Proteomes" id="UP000219452"/>
    </source>
</evidence>
<feature type="transmembrane region" description="Helical" evidence="1">
    <location>
        <begin position="210"/>
        <end position="232"/>
    </location>
</feature>
<sequence>MQPSYTPQGATSRPPTLGGLSMLVGFVLIGGVISTLILFVLLAVVNGMSLAEAQAYLTTLATQPANSPGSWYELMTLQAVNHLGTFLLPSLAYWYLIERRTWSEFNNRSIWQVAGVGFVSVIVIVFMPFDGLIIDWNQNLHLPETLAPVEQWIRDKEKGLEGITKYLTTFRTPGQLIMALLVIAIIPAIGEETLFRGVLQRNLSYWTGNVHVGIWLAAALFSAIHVQFLGFFPRMLLGALFGYLYLWSGNLWIPILAHFVNNGFTVLMVYLHQQKVTSMNIEDTETVPLAGALVSGALTLVLLYYFKKSNDGQAAASRAS</sequence>
<proteinExistence type="predicted"/>
<feature type="transmembrane region" description="Helical" evidence="1">
    <location>
        <begin position="244"/>
        <end position="267"/>
    </location>
</feature>
<feature type="transmembrane region" description="Helical" evidence="1">
    <location>
        <begin position="173"/>
        <end position="190"/>
    </location>
</feature>
<dbReference type="RefSeq" id="WP_394341882.1">
    <property type="nucleotide sequence ID" value="NZ_OCNH01000001.1"/>
</dbReference>
<keyword evidence="4" id="KW-1185">Reference proteome</keyword>
<feature type="domain" description="CAAX prenyl protease 2/Lysostaphin resistance protein A-like" evidence="2">
    <location>
        <begin position="175"/>
        <end position="263"/>
    </location>
</feature>